<keyword evidence="2" id="KW-1185">Reference proteome</keyword>
<dbReference type="EMBL" id="CM037156">
    <property type="protein sequence ID" value="KAH7836796.1"/>
    <property type="molecule type" value="Genomic_DNA"/>
</dbReference>
<protein>
    <submittedName>
        <fullName evidence="1">Uncharacterized protein</fullName>
    </submittedName>
</protein>
<sequence length="770" mass="86990">MVFITSNFGVLLHVLFFIGMANAHKKILNCFCYWGGERIVNTNGTFLYKGGICAAVVIEDGISLNELFETVCDALKTSVEDKVFFYNTKRDKTKHIILNDEKVVTILFRLNEDEVDVFVEETGRTHDSHPLSDIIPSARDSNVIDNNATSVVGGTTTTSSSMPIGSACTQEMGLVPYLMENANEVLWGKGQLFESPDLFKQAITIFAALNKFSFKYLDNSRSYYRIVCVVKGCPWKVTAKCDGECDLVRVIALNNEHVHSALDGTSYKPTIRTKQVGLIFKNKILDKPQFLPRDICKEFEVALGCRLTYNQGWRAKERAKEAINGPPSASFNLVPWMCRRLVESIPNTIAKWTSTDEGKFKQLFVSYGCSIARFNRGCRPVLKLDACFLTGYYRGHCLSASAHDADDGLYPLAYAIVSSENDEDWLWFLENLKEVVDGRQVVLVTDRNTFLLNGIIKVFGGECNAWCLRHLKENFSTFVSSKGLKNERRKEALKVFTDIAYARTEVIYKFHLGRMSAFHPDLAKWVEDSNPKHWANAYFPFKRWDKMYTNLAECFNNWILPLRELDILQFMIGHVNKVTDLLVRKKAAVLSWKLPVGPNIEKDIKEAQMVARKYMHRATSPSEFTVWNTERKSFAVRLSHPKTCSCLAWQMSGVSCAHACRAIINSGFCIYDMVDPMMTKDMQIVIYDNSMSPVPLHDMPPISSLEANCMTVEGVACTDPALNPPAVRRQAGRPRKRRIESQTQEKATVTCSRCCEPGHNRSTCQSAIPG</sequence>
<organism evidence="1 2">
    <name type="scientific">Vaccinium darrowii</name>
    <dbReference type="NCBI Taxonomy" id="229202"/>
    <lineage>
        <taxon>Eukaryota</taxon>
        <taxon>Viridiplantae</taxon>
        <taxon>Streptophyta</taxon>
        <taxon>Embryophyta</taxon>
        <taxon>Tracheophyta</taxon>
        <taxon>Spermatophyta</taxon>
        <taxon>Magnoliopsida</taxon>
        <taxon>eudicotyledons</taxon>
        <taxon>Gunneridae</taxon>
        <taxon>Pentapetalae</taxon>
        <taxon>asterids</taxon>
        <taxon>Ericales</taxon>
        <taxon>Ericaceae</taxon>
        <taxon>Vaccinioideae</taxon>
        <taxon>Vaccinieae</taxon>
        <taxon>Vaccinium</taxon>
    </lineage>
</organism>
<dbReference type="Proteomes" id="UP000828048">
    <property type="component" value="Chromosome 6"/>
</dbReference>
<evidence type="ECO:0000313" key="1">
    <source>
        <dbReference type="EMBL" id="KAH7836796.1"/>
    </source>
</evidence>
<accession>A0ACB7X7U7</accession>
<evidence type="ECO:0000313" key="2">
    <source>
        <dbReference type="Proteomes" id="UP000828048"/>
    </source>
</evidence>
<reference evidence="1 2" key="1">
    <citation type="journal article" date="2021" name="Hortic Res">
        <title>High-quality reference genome and annotation aids understanding of berry development for evergreen blueberry (Vaccinium darrowii).</title>
        <authorList>
            <person name="Yu J."/>
            <person name="Hulse-Kemp A.M."/>
            <person name="Babiker E."/>
            <person name="Staton M."/>
        </authorList>
    </citation>
    <scope>NUCLEOTIDE SEQUENCE [LARGE SCALE GENOMIC DNA]</scope>
    <source>
        <strain evidence="2">cv. NJ 8807/NJ 8810</strain>
        <tissue evidence="1">Young leaf</tissue>
    </source>
</reference>
<name>A0ACB7X7U7_9ERIC</name>
<comment type="caution">
    <text evidence="1">The sequence shown here is derived from an EMBL/GenBank/DDBJ whole genome shotgun (WGS) entry which is preliminary data.</text>
</comment>
<gene>
    <name evidence="1" type="ORF">Vadar_005797</name>
</gene>
<proteinExistence type="predicted"/>